<dbReference type="GO" id="GO:0007274">
    <property type="term" value="P:neuromuscular synaptic transmission"/>
    <property type="evidence" value="ECO:0007669"/>
    <property type="project" value="TreeGrafter"/>
</dbReference>
<accession>A0A0L7LE52</accession>
<dbReference type="GO" id="GO:0005737">
    <property type="term" value="C:cytoplasm"/>
    <property type="evidence" value="ECO:0007669"/>
    <property type="project" value="TreeGrafter"/>
</dbReference>
<keyword evidence="5" id="KW-0808">Transferase</keyword>
<feature type="domain" description="Choline/carnitine acyltransferase" evidence="4">
    <location>
        <begin position="7"/>
        <end position="67"/>
    </location>
</feature>
<dbReference type="EMBL" id="JTDY01001459">
    <property type="protein sequence ID" value="KOB73818.1"/>
    <property type="molecule type" value="Genomic_DNA"/>
</dbReference>
<proteinExistence type="predicted"/>
<protein>
    <submittedName>
        <fullName evidence="5">Choline acetyltransferase</fullName>
    </submittedName>
</protein>
<name>A0A0L7LE52_OPEBR</name>
<dbReference type="InterPro" id="IPR042572">
    <property type="entry name" value="Carn_acyl_trans_N"/>
</dbReference>
<evidence type="ECO:0000313" key="5">
    <source>
        <dbReference type="EMBL" id="KOB73818.1"/>
    </source>
</evidence>
<keyword evidence="6" id="KW-1185">Reference proteome</keyword>
<comment type="caution">
    <text evidence="5">The sequence shown here is derived from an EMBL/GenBank/DDBJ whole genome shotgun (WGS) entry which is preliminary data.</text>
</comment>
<evidence type="ECO:0000256" key="1">
    <source>
        <dbReference type="ARBA" id="ARBA00005005"/>
    </source>
</evidence>
<dbReference type="Gene3D" id="1.10.275.20">
    <property type="entry name" value="Choline/Carnitine o-acyltransferase"/>
    <property type="match status" value="1"/>
</dbReference>
<dbReference type="PANTHER" id="PTHR22589">
    <property type="entry name" value="CARNITINE O-ACYLTRANSFERASE"/>
    <property type="match status" value="1"/>
</dbReference>
<dbReference type="Pfam" id="PF00755">
    <property type="entry name" value="Carn_acyltransf"/>
    <property type="match status" value="1"/>
</dbReference>
<comment type="catalytic activity">
    <reaction evidence="3">
        <text>4,8-dimethylnonanoyl-CoA + (R)-carnitine = O-4,8-dimethylnonanoyl-(R)-carnitine + CoA</text>
        <dbReference type="Rhea" id="RHEA:44860"/>
        <dbReference type="ChEBI" id="CHEBI:16347"/>
        <dbReference type="ChEBI" id="CHEBI:57287"/>
        <dbReference type="ChEBI" id="CHEBI:77061"/>
        <dbReference type="ChEBI" id="CHEBI:84654"/>
    </reaction>
</comment>
<feature type="non-terminal residue" evidence="5">
    <location>
        <position position="1"/>
    </location>
</feature>
<dbReference type="UniPathway" id="UPA00659"/>
<dbReference type="GO" id="GO:0004102">
    <property type="term" value="F:choline O-acetyltransferase activity"/>
    <property type="evidence" value="ECO:0007669"/>
    <property type="project" value="TreeGrafter"/>
</dbReference>
<dbReference type="InterPro" id="IPR000542">
    <property type="entry name" value="Carn_acyl_trans"/>
</dbReference>
<gene>
    <name evidence="5" type="ORF">OBRU01_10105</name>
</gene>
<dbReference type="Proteomes" id="UP000037510">
    <property type="component" value="Unassembled WGS sequence"/>
</dbReference>
<evidence type="ECO:0000259" key="4">
    <source>
        <dbReference type="Pfam" id="PF00755"/>
    </source>
</evidence>
<dbReference type="SUPFAM" id="SSF52777">
    <property type="entry name" value="CoA-dependent acyltransferases"/>
    <property type="match status" value="1"/>
</dbReference>
<dbReference type="GO" id="GO:0008292">
    <property type="term" value="P:acetylcholine biosynthetic process"/>
    <property type="evidence" value="ECO:0007669"/>
    <property type="project" value="TreeGrafter"/>
</dbReference>
<dbReference type="PANTHER" id="PTHR22589:SF14">
    <property type="entry name" value="CHOLINE O-ACETYLTRANSFERASE"/>
    <property type="match status" value="1"/>
</dbReference>
<dbReference type="InterPro" id="IPR039551">
    <property type="entry name" value="Cho/carn_acyl_trans"/>
</dbReference>
<dbReference type="STRING" id="104452.A0A0L7LE52"/>
<dbReference type="AlphaFoldDB" id="A0A0L7LE52"/>
<evidence type="ECO:0000313" key="6">
    <source>
        <dbReference type="Proteomes" id="UP000037510"/>
    </source>
</evidence>
<sequence length="74" mass="8496">NLQLPKLPIPDLQTTLDSYLEFAAVVVSPQQAEHSRGMVRGFMEELGPRLQESLVERQKEMDNWIQSLKPTCTR</sequence>
<dbReference type="GO" id="GO:0043005">
    <property type="term" value="C:neuron projection"/>
    <property type="evidence" value="ECO:0007669"/>
    <property type="project" value="TreeGrafter"/>
</dbReference>
<evidence type="ECO:0000256" key="3">
    <source>
        <dbReference type="ARBA" id="ARBA00048999"/>
    </source>
</evidence>
<comment type="pathway">
    <text evidence="1">Lipid metabolism; fatty acid beta-oxidation.</text>
</comment>
<evidence type="ECO:0000256" key="2">
    <source>
        <dbReference type="ARBA" id="ARBA00023315"/>
    </source>
</evidence>
<dbReference type="GO" id="GO:0006635">
    <property type="term" value="P:fatty acid beta-oxidation"/>
    <property type="evidence" value="ECO:0007669"/>
    <property type="project" value="UniProtKB-UniPathway"/>
</dbReference>
<keyword evidence="2" id="KW-0012">Acyltransferase</keyword>
<organism evidence="5 6">
    <name type="scientific">Operophtera brumata</name>
    <name type="common">Winter moth</name>
    <name type="synonym">Phalaena brumata</name>
    <dbReference type="NCBI Taxonomy" id="104452"/>
    <lineage>
        <taxon>Eukaryota</taxon>
        <taxon>Metazoa</taxon>
        <taxon>Ecdysozoa</taxon>
        <taxon>Arthropoda</taxon>
        <taxon>Hexapoda</taxon>
        <taxon>Insecta</taxon>
        <taxon>Pterygota</taxon>
        <taxon>Neoptera</taxon>
        <taxon>Endopterygota</taxon>
        <taxon>Lepidoptera</taxon>
        <taxon>Glossata</taxon>
        <taxon>Ditrysia</taxon>
        <taxon>Geometroidea</taxon>
        <taxon>Geometridae</taxon>
        <taxon>Larentiinae</taxon>
        <taxon>Operophtera</taxon>
    </lineage>
</organism>
<dbReference type="GO" id="GO:0045202">
    <property type="term" value="C:synapse"/>
    <property type="evidence" value="ECO:0007669"/>
    <property type="project" value="GOC"/>
</dbReference>
<reference evidence="5 6" key="1">
    <citation type="journal article" date="2015" name="Genome Biol. Evol.">
        <title>The genome of winter moth (Operophtera brumata) provides a genomic perspective on sexual dimorphism and phenology.</title>
        <authorList>
            <person name="Derks M.F."/>
            <person name="Smit S."/>
            <person name="Salis L."/>
            <person name="Schijlen E."/>
            <person name="Bossers A."/>
            <person name="Mateman C."/>
            <person name="Pijl A.S."/>
            <person name="de Ridder D."/>
            <person name="Groenen M.A."/>
            <person name="Visser M.E."/>
            <person name="Megens H.J."/>
        </authorList>
    </citation>
    <scope>NUCLEOTIDE SEQUENCE [LARGE SCALE GENOMIC DNA]</scope>
    <source>
        <strain evidence="5">WM2013NL</strain>
        <tissue evidence="5">Head and thorax</tissue>
    </source>
</reference>